<dbReference type="RefSeq" id="WP_221431954.1">
    <property type="nucleotide sequence ID" value="NZ_CP081294.1"/>
</dbReference>
<organism evidence="2 3">
    <name type="scientific">Qipengyuania gelatinilytica</name>
    <dbReference type="NCBI Taxonomy" id="2867231"/>
    <lineage>
        <taxon>Bacteria</taxon>
        <taxon>Pseudomonadati</taxon>
        <taxon>Pseudomonadota</taxon>
        <taxon>Alphaproteobacteria</taxon>
        <taxon>Sphingomonadales</taxon>
        <taxon>Erythrobacteraceae</taxon>
        <taxon>Qipengyuania</taxon>
    </lineage>
</organism>
<evidence type="ECO:0000313" key="2">
    <source>
        <dbReference type="EMBL" id="QZD96230.1"/>
    </source>
</evidence>
<name>A0ABX9A4P3_9SPHN</name>
<proteinExistence type="predicted"/>
<sequence length="68" mass="7963">MTKKEWLDKTQGVQDRMTRKREQIQATGDITGSKPEVRKLYDELHAMPDELKELDREFAEANGLNWGE</sequence>
<gene>
    <name evidence="2" type="ORF">K3136_05945</name>
</gene>
<evidence type="ECO:0000313" key="3">
    <source>
        <dbReference type="Proteomes" id="UP000824321"/>
    </source>
</evidence>
<accession>A0ABX9A4P3</accession>
<dbReference type="EMBL" id="CP081294">
    <property type="protein sequence ID" value="QZD96230.1"/>
    <property type="molecule type" value="Genomic_DNA"/>
</dbReference>
<evidence type="ECO:0000256" key="1">
    <source>
        <dbReference type="SAM" id="MobiDB-lite"/>
    </source>
</evidence>
<protein>
    <submittedName>
        <fullName evidence="2">Uncharacterized protein</fullName>
    </submittedName>
</protein>
<keyword evidence="3" id="KW-1185">Reference proteome</keyword>
<reference evidence="2 3" key="1">
    <citation type="submission" date="2021-08" db="EMBL/GenBank/DDBJ databases">
        <title>Comparative Genomics Analysis of the Genus Qipengyuania Reveals Extensive Genetic Diversity and Metabolic Versatility, Including the Description of Fifteen Novel Species.</title>
        <authorList>
            <person name="Liu Y."/>
        </authorList>
    </citation>
    <scope>NUCLEOTIDE SEQUENCE [LARGE SCALE GENOMIC DNA]</scope>
    <source>
        <strain evidence="2 3">1NDH1</strain>
    </source>
</reference>
<dbReference type="Proteomes" id="UP000824321">
    <property type="component" value="Chromosome"/>
</dbReference>
<feature type="region of interest" description="Disordered" evidence="1">
    <location>
        <begin position="1"/>
        <end position="31"/>
    </location>
</feature>